<dbReference type="Pfam" id="PF00657">
    <property type="entry name" value="Lipase_GDSL"/>
    <property type="match status" value="1"/>
</dbReference>
<accession>A0A067DDX7</accession>
<dbReference type="SMR" id="A0A067DDX7"/>
<dbReference type="EMBL" id="KK792856">
    <property type="protein sequence ID" value="KDO36851.1"/>
    <property type="molecule type" value="Genomic_DNA"/>
</dbReference>
<dbReference type="STRING" id="2711.A0A067DDX7"/>
<feature type="non-terminal residue" evidence="3">
    <location>
        <position position="1"/>
    </location>
</feature>
<keyword evidence="2" id="KW-0325">Glycoprotein</keyword>
<feature type="non-terminal residue" evidence="3">
    <location>
        <position position="207"/>
    </location>
</feature>
<reference evidence="3 4" key="1">
    <citation type="submission" date="2014-04" db="EMBL/GenBank/DDBJ databases">
        <authorList>
            <consortium name="International Citrus Genome Consortium"/>
            <person name="Gmitter F."/>
            <person name="Chen C."/>
            <person name="Farmerie W."/>
            <person name="Harkins T."/>
            <person name="Desany B."/>
            <person name="Mohiuddin M."/>
            <person name="Kodira C."/>
            <person name="Borodovsky M."/>
            <person name="Lomsadze A."/>
            <person name="Burns P."/>
            <person name="Jenkins J."/>
            <person name="Prochnik S."/>
            <person name="Shu S."/>
            <person name="Chapman J."/>
            <person name="Pitluck S."/>
            <person name="Schmutz J."/>
            <person name="Rokhsar D."/>
        </authorList>
    </citation>
    <scope>NUCLEOTIDE SEQUENCE</scope>
</reference>
<evidence type="ECO:0000256" key="2">
    <source>
        <dbReference type="ARBA" id="ARBA00023180"/>
    </source>
</evidence>
<proteinExistence type="inferred from homology"/>
<dbReference type="Gene3D" id="3.40.50.1110">
    <property type="entry name" value="SGNH hydrolase"/>
    <property type="match status" value="1"/>
</dbReference>
<comment type="similarity">
    <text evidence="1">Belongs to the 'GDSL' lipolytic enzyme family.</text>
</comment>
<keyword evidence="4" id="KW-1185">Reference proteome</keyword>
<dbReference type="AlphaFoldDB" id="A0A067DDX7"/>
<evidence type="ECO:0000313" key="3">
    <source>
        <dbReference type="EMBL" id="KDO36851.1"/>
    </source>
</evidence>
<dbReference type="InterPro" id="IPR036514">
    <property type="entry name" value="SGNH_hydro_sf"/>
</dbReference>
<name>A0A067DDX7_CITSI</name>
<evidence type="ECO:0008006" key="5">
    <source>
        <dbReference type="Google" id="ProtNLM"/>
    </source>
</evidence>
<dbReference type="GO" id="GO:0016788">
    <property type="term" value="F:hydrolase activity, acting on ester bonds"/>
    <property type="evidence" value="ECO:0007669"/>
    <property type="project" value="InterPro"/>
</dbReference>
<protein>
    <recommendedName>
        <fullName evidence="5">GDSL esterase/lipase</fullName>
    </recommendedName>
</protein>
<dbReference type="PANTHER" id="PTHR22835:SF275">
    <property type="entry name" value="OS01G0331100 PROTEIN"/>
    <property type="match status" value="1"/>
</dbReference>
<dbReference type="PANTHER" id="PTHR22835">
    <property type="entry name" value="ZINC FINGER FYVE DOMAIN CONTAINING PROTEIN"/>
    <property type="match status" value="1"/>
</dbReference>
<organism evidence="3 4">
    <name type="scientific">Citrus sinensis</name>
    <name type="common">Sweet orange</name>
    <name type="synonym">Citrus aurantium var. sinensis</name>
    <dbReference type="NCBI Taxonomy" id="2711"/>
    <lineage>
        <taxon>Eukaryota</taxon>
        <taxon>Viridiplantae</taxon>
        <taxon>Streptophyta</taxon>
        <taxon>Embryophyta</taxon>
        <taxon>Tracheophyta</taxon>
        <taxon>Spermatophyta</taxon>
        <taxon>Magnoliopsida</taxon>
        <taxon>eudicotyledons</taxon>
        <taxon>Gunneridae</taxon>
        <taxon>Pentapetalae</taxon>
        <taxon>rosids</taxon>
        <taxon>malvids</taxon>
        <taxon>Sapindales</taxon>
        <taxon>Rutaceae</taxon>
        <taxon>Aurantioideae</taxon>
        <taxon>Citrus</taxon>
    </lineage>
</organism>
<dbReference type="InterPro" id="IPR001087">
    <property type="entry name" value="GDSL"/>
</dbReference>
<evidence type="ECO:0000313" key="4">
    <source>
        <dbReference type="Proteomes" id="UP000027120"/>
    </source>
</evidence>
<sequence length="207" mass="23172">QSLNASLLSPYMDSLSESKFNNGANFAVVGSSTLPKYVPFSLNIQVMQFLHFKARTLELVTAGSGNFINDEGFRNALYMIDIGQNDLADSFSKNLTYVEVIKRIPSVITEIKNAVKTLYDHGGRKFWIHNTGPLGCLPQKLSLIQLLQKKDLDTYGCISSYNAAARLFNEALLHFCQQMKSELEDATIVHVDIFSVKYDLIANSTKY</sequence>
<gene>
    <name evidence="3" type="ORF">CISIN_1g044690mg</name>
</gene>
<evidence type="ECO:0000256" key="1">
    <source>
        <dbReference type="ARBA" id="ARBA00008668"/>
    </source>
</evidence>
<dbReference type="Proteomes" id="UP000027120">
    <property type="component" value="Unassembled WGS sequence"/>
</dbReference>